<dbReference type="Gramene" id="KCW87628">
    <property type="protein sequence ID" value="KCW87628"/>
    <property type="gene ID" value="EUGRSUZ_A00028"/>
</dbReference>
<dbReference type="EMBL" id="KK198753">
    <property type="protein sequence ID" value="KCW87628.1"/>
    <property type="molecule type" value="Genomic_DNA"/>
</dbReference>
<sequence length="69" mass="7879">MFFHNNVQFHLYLLSSSVASTFPLHANITYSCTDRYPVSRLLGMISTLASSYSKSSNESFTFFCIDRLI</sequence>
<accession>A0A059DA64</accession>
<dbReference type="AlphaFoldDB" id="A0A059DA64"/>
<organism evidence="1">
    <name type="scientific">Eucalyptus grandis</name>
    <name type="common">Flooded gum</name>
    <dbReference type="NCBI Taxonomy" id="71139"/>
    <lineage>
        <taxon>Eukaryota</taxon>
        <taxon>Viridiplantae</taxon>
        <taxon>Streptophyta</taxon>
        <taxon>Embryophyta</taxon>
        <taxon>Tracheophyta</taxon>
        <taxon>Spermatophyta</taxon>
        <taxon>Magnoliopsida</taxon>
        <taxon>eudicotyledons</taxon>
        <taxon>Gunneridae</taxon>
        <taxon>Pentapetalae</taxon>
        <taxon>rosids</taxon>
        <taxon>malvids</taxon>
        <taxon>Myrtales</taxon>
        <taxon>Myrtaceae</taxon>
        <taxon>Myrtoideae</taxon>
        <taxon>Eucalypteae</taxon>
        <taxon>Eucalyptus</taxon>
    </lineage>
</organism>
<name>A0A059DA64_EUCGR</name>
<dbReference type="InParanoid" id="A0A059DA64"/>
<gene>
    <name evidence="1" type="ORF">EUGRSUZ_A00028</name>
</gene>
<protein>
    <submittedName>
        <fullName evidence="1">Uncharacterized protein</fullName>
    </submittedName>
</protein>
<evidence type="ECO:0000313" key="1">
    <source>
        <dbReference type="EMBL" id="KCW87628.1"/>
    </source>
</evidence>
<proteinExistence type="predicted"/>
<reference evidence="1" key="1">
    <citation type="submission" date="2013-07" db="EMBL/GenBank/DDBJ databases">
        <title>The genome of Eucalyptus grandis.</title>
        <authorList>
            <person name="Schmutz J."/>
            <person name="Hayes R."/>
            <person name="Myburg A."/>
            <person name="Tuskan G."/>
            <person name="Grattapaglia D."/>
            <person name="Rokhsar D.S."/>
        </authorList>
    </citation>
    <scope>NUCLEOTIDE SEQUENCE</scope>
    <source>
        <tissue evidence="1">Leaf extractions</tissue>
    </source>
</reference>